<dbReference type="RefSeq" id="WP_144773153.1">
    <property type="nucleotide sequence ID" value="NZ_JALXLI010000012.1"/>
</dbReference>
<gene>
    <name evidence="1" type="ORF">EKI59_06270</name>
</gene>
<evidence type="ECO:0000313" key="2">
    <source>
        <dbReference type="Proteomes" id="UP000336646"/>
    </source>
</evidence>
<dbReference type="Gene3D" id="3.40.630.30">
    <property type="match status" value="1"/>
</dbReference>
<protein>
    <recommendedName>
        <fullName evidence="3">GNAT family N-acetyltransferase</fullName>
    </recommendedName>
</protein>
<dbReference type="InterPro" id="IPR016181">
    <property type="entry name" value="Acyl_CoA_acyltransferase"/>
</dbReference>
<proteinExistence type="predicted"/>
<comment type="caution">
    <text evidence="1">The sequence shown here is derived from an EMBL/GenBank/DDBJ whole genome shotgun (WGS) entry which is preliminary data.</text>
</comment>
<dbReference type="OrthoDB" id="4408039at2"/>
<dbReference type="Proteomes" id="UP000336646">
    <property type="component" value="Unassembled WGS sequence"/>
</dbReference>
<reference evidence="1 2" key="1">
    <citation type="submission" date="2018-12" db="EMBL/GenBank/DDBJ databases">
        <title>Corynebacterium sanguinis sp. nov., a clinically-associated and environmental corynebacterium.</title>
        <authorList>
            <person name="Gonzales-Siles L."/>
            <person name="Jaen-Luchoro D."/>
            <person name="Cardew S."/>
            <person name="Inganas E."/>
            <person name="Ohlen M."/>
            <person name="Jensie-Markopolous S."/>
            <person name="Pinyeiro-Iglesias B."/>
            <person name="Molin K."/>
            <person name="Skovbjerg S."/>
            <person name="Svensson-Stadler L."/>
            <person name="Funke G."/>
            <person name="Moore E.R.B."/>
        </authorList>
    </citation>
    <scope>NUCLEOTIDE SEQUENCE [LARGE SCALE GENOMIC DNA]</scope>
    <source>
        <strain evidence="1 2">58734</strain>
    </source>
</reference>
<name>A0A6C1U0Q4_9CORY</name>
<dbReference type="AlphaFoldDB" id="A0A6C1U0Q4"/>
<sequence length="352" mass="38401">MDVIPHSHLGTPDNPSPAAHDAVAVWAADEAAQFGHDDLAYSARELAAVYGDQVRAQRAMLLAYEHDRCLGLANVELPLADNRHMIAVDFRLRPEAHGEGVMDALLAAIGNHADDDRSTLLCWTPPTRLSDTGLTPKTGTGTLPRTPSNDWFAARGFALEQVELVSTLRVADVVERANEVAAKSPEYDVVSWVGPTPERWREAMALQRASMSTDVPLGGIDMEPEVWDIARLQEFEAVERAMGRSMVWTIAVERATGEVAAHTLIVCPEAGRTDVGFQGDTLVRPAHQGKRLGLRVKAANLRQLAAAHPGVERVYTWNAGENRWMLAINKQLGFAPTAAVGCWQRGVDKRAD</sequence>
<dbReference type="SUPFAM" id="SSF55729">
    <property type="entry name" value="Acyl-CoA N-acyltransferases (Nat)"/>
    <property type="match status" value="2"/>
</dbReference>
<evidence type="ECO:0008006" key="3">
    <source>
        <dbReference type="Google" id="ProtNLM"/>
    </source>
</evidence>
<accession>A0A6C1U0Q4</accession>
<evidence type="ECO:0000313" key="1">
    <source>
        <dbReference type="EMBL" id="TVS28572.1"/>
    </source>
</evidence>
<dbReference type="EMBL" id="RXIR01000011">
    <property type="protein sequence ID" value="TVS28572.1"/>
    <property type="molecule type" value="Genomic_DNA"/>
</dbReference>
<organism evidence="1 2">
    <name type="scientific">Corynebacterium sanguinis</name>
    <dbReference type="NCBI Taxonomy" id="2594913"/>
    <lineage>
        <taxon>Bacteria</taxon>
        <taxon>Bacillati</taxon>
        <taxon>Actinomycetota</taxon>
        <taxon>Actinomycetes</taxon>
        <taxon>Mycobacteriales</taxon>
        <taxon>Corynebacteriaceae</taxon>
        <taxon>Corynebacterium</taxon>
    </lineage>
</organism>